<reference evidence="4" key="1">
    <citation type="submission" date="2017-07" db="EMBL/GenBank/DDBJ databases">
        <authorList>
            <person name="Mikheyev A."/>
            <person name="Grau M."/>
        </authorList>
    </citation>
    <scope>NUCLEOTIDE SEQUENCE</scope>
    <source>
        <tissue evidence="4">Venom_gland</tissue>
    </source>
</reference>
<organism evidence="4">
    <name type="scientific">Micrurus lemniscatus lemniscatus</name>
    <dbReference type="NCBI Taxonomy" id="129467"/>
    <lineage>
        <taxon>Eukaryota</taxon>
        <taxon>Metazoa</taxon>
        <taxon>Chordata</taxon>
        <taxon>Craniata</taxon>
        <taxon>Vertebrata</taxon>
        <taxon>Euteleostomi</taxon>
        <taxon>Lepidosauria</taxon>
        <taxon>Squamata</taxon>
        <taxon>Bifurcata</taxon>
        <taxon>Unidentata</taxon>
        <taxon>Episquamata</taxon>
        <taxon>Toxicofera</taxon>
        <taxon>Serpentes</taxon>
        <taxon>Colubroidea</taxon>
        <taxon>Elapidae</taxon>
        <taxon>Elapinae</taxon>
        <taxon>Micrurus</taxon>
    </lineage>
</organism>
<dbReference type="InterPro" id="IPR050951">
    <property type="entry name" value="Retrovirus_Pol_polyprotein"/>
</dbReference>
<dbReference type="InterPro" id="IPR000477">
    <property type="entry name" value="RT_dom"/>
</dbReference>
<evidence type="ECO:0000256" key="2">
    <source>
        <dbReference type="ARBA" id="ARBA00012180"/>
    </source>
</evidence>
<reference evidence="4" key="2">
    <citation type="submission" date="2017-11" db="EMBL/GenBank/DDBJ databases">
        <title>Coralsnake Venomics: Analyses of Venom Gland Transcriptomes and Proteomes of Six Brazilian Taxa.</title>
        <authorList>
            <person name="Aird S.D."/>
            <person name="Jorge da Silva N."/>
            <person name="Qiu L."/>
            <person name="Villar-Briones A."/>
            <person name="Aparecida-Saddi V."/>
            <person name="Campos-Telles M.P."/>
            <person name="Grau M."/>
            <person name="Mikheyev A.S."/>
        </authorList>
    </citation>
    <scope>NUCLEOTIDE SEQUENCE</scope>
    <source>
        <tissue evidence="4">Venom_gland</tissue>
    </source>
</reference>
<dbReference type="SUPFAM" id="SSF56672">
    <property type="entry name" value="DNA/RNA polymerases"/>
    <property type="match status" value="1"/>
</dbReference>
<comment type="similarity">
    <text evidence="1">Belongs to the beta type-B retroviral polymerase family. HERV class-II K(HML-2) pol subfamily.</text>
</comment>
<feature type="domain" description="Reverse transcriptase" evidence="3">
    <location>
        <begin position="33"/>
        <end position="87"/>
    </location>
</feature>
<evidence type="ECO:0000313" key="4">
    <source>
        <dbReference type="EMBL" id="LAA77821.1"/>
    </source>
</evidence>
<dbReference type="InterPro" id="IPR043502">
    <property type="entry name" value="DNA/RNA_pol_sf"/>
</dbReference>
<dbReference type="Gene3D" id="3.30.70.270">
    <property type="match status" value="1"/>
</dbReference>
<protein>
    <recommendedName>
        <fullName evidence="2">ribonuclease H</fullName>
        <ecNumber evidence="2">3.1.26.4</ecNumber>
    </recommendedName>
</protein>
<dbReference type="AlphaFoldDB" id="A0A2D4I0S3"/>
<proteinExistence type="inferred from homology"/>
<dbReference type="GO" id="GO:0004523">
    <property type="term" value="F:RNA-DNA hybrid ribonuclease activity"/>
    <property type="evidence" value="ECO:0007669"/>
    <property type="project" value="UniProtKB-EC"/>
</dbReference>
<accession>A0A2D4I0S3</accession>
<dbReference type="InterPro" id="IPR043128">
    <property type="entry name" value="Rev_trsase/Diguanyl_cyclase"/>
</dbReference>
<dbReference type="EMBL" id="IACK01071365">
    <property type="protein sequence ID" value="LAA77821.1"/>
    <property type="molecule type" value="Transcribed_RNA"/>
</dbReference>
<evidence type="ECO:0000259" key="3">
    <source>
        <dbReference type="Pfam" id="PF00078"/>
    </source>
</evidence>
<sequence length="110" mass="12292">MAFLKASRVGIVRTPGGSWFQSTGVAPAPLPGVLVYLNNILIFSETMEEHVKLVRQVLEKLLAAKLYIKLSKCEFQKESLDYLGYQISNRGIEMDPGKVKAVLDWLPPKT</sequence>
<dbReference type="Pfam" id="PF00078">
    <property type="entry name" value="RVT_1"/>
    <property type="match status" value="1"/>
</dbReference>
<name>A0A2D4I0S3_MICLE</name>
<dbReference type="PANTHER" id="PTHR37984:SF5">
    <property type="entry name" value="PROTEIN NYNRIN-LIKE"/>
    <property type="match status" value="1"/>
</dbReference>
<dbReference type="EC" id="3.1.26.4" evidence="2"/>
<evidence type="ECO:0000256" key="1">
    <source>
        <dbReference type="ARBA" id="ARBA00010879"/>
    </source>
</evidence>
<dbReference type="PANTHER" id="PTHR37984">
    <property type="entry name" value="PROTEIN CBG26694"/>
    <property type="match status" value="1"/>
</dbReference>